<dbReference type="AlphaFoldDB" id="A0A1M7R945"/>
<name>A0A1M7R945_9ACTN</name>
<proteinExistence type="predicted"/>
<evidence type="ECO:0000259" key="1">
    <source>
        <dbReference type="Pfam" id="PF11716"/>
    </source>
</evidence>
<dbReference type="NCBIfam" id="TIGR03083">
    <property type="entry name" value="maleylpyruvate isomerase family mycothiol-dependent enzyme"/>
    <property type="match status" value="1"/>
</dbReference>
<organism evidence="2 3">
    <name type="scientific">Cryptosporangium aurantiacum</name>
    <dbReference type="NCBI Taxonomy" id="134849"/>
    <lineage>
        <taxon>Bacteria</taxon>
        <taxon>Bacillati</taxon>
        <taxon>Actinomycetota</taxon>
        <taxon>Actinomycetes</taxon>
        <taxon>Cryptosporangiales</taxon>
        <taxon>Cryptosporangiaceae</taxon>
        <taxon>Cryptosporangium</taxon>
    </lineage>
</organism>
<dbReference type="Pfam" id="PF11716">
    <property type="entry name" value="MDMPI_N"/>
    <property type="match status" value="1"/>
</dbReference>
<dbReference type="STRING" id="134849.SAMN05443668_108369"/>
<dbReference type="RefSeq" id="WP_073260588.1">
    <property type="nucleotide sequence ID" value="NZ_FRCS01000008.1"/>
</dbReference>
<gene>
    <name evidence="2" type="ORF">SAMN05443668_108369</name>
</gene>
<evidence type="ECO:0000313" key="3">
    <source>
        <dbReference type="Proteomes" id="UP000184440"/>
    </source>
</evidence>
<dbReference type="InterPro" id="IPR017517">
    <property type="entry name" value="Maleyloyr_isom"/>
</dbReference>
<dbReference type="OrthoDB" id="5178565at2"/>
<sequence length="203" mass="22181">MDEIRAAIAAQRRQLADTLAALPEPRWDEATLCAGWRVREVIAHVTMAFRYSPAQFFWHFALARGNFNRLADRRAKADAAALTAAELTASVRDNVNHPWKPPGGGYGGALTHDTVHALDIAVPLGLDWHVPESTLRTVLDGWSAERGRKVFGVDLTGIRLCADDLDWTLGDGEPLSGHGTDLLLYLCGRTLPPGRLRGPAVSR</sequence>
<dbReference type="SUPFAM" id="SSF109854">
    <property type="entry name" value="DinB/YfiT-like putative metalloenzymes"/>
    <property type="match status" value="1"/>
</dbReference>
<reference evidence="2 3" key="1">
    <citation type="submission" date="2016-11" db="EMBL/GenBank/DDBJ databases">
        <authorList>
            <person name="Jaros S."/>
            <person name="Januszkiewicz K."/>
            <person name="Wedrychowicz H."/>
        </authorList>
    </citation>
    <scope>NUCLEOTIDE SEQUENCE [LARGE SCALE GENOMIC DNA]</scope>
    <source>
        <strain evidence="2 3">DSM 46144</strain>
    </source>
</reference>
<dbReference type="Proteomes" id="UP000184440">
    <property type="component" value="Unassembled WGS sequence"/>
</dbReference>
<protein>
    <submittedName>
        <fullName evidence="2">TIGR03083 family protein</fullName>
    </submittedName>
</protein>
<evidence type="ECO:0000313" key="2">
    <source>
        <dbReference type="EMBL" id="SHN42766.1"/>
    </source>
</evidence>
<keyword evidence="3" id="KW-1185">Reference proteome</keyword>
<dbReference type="EMBL" id="FRCS01000008">
    <property type="protein sequence ID" value="SHN42766.1"/>
    <property type="molecule type" value="Genomic_DNA"/>
</dbReference>
<dbReference type="InterPro" id="IPR024344">
    <property type="entry name" value="MDMPI_metal-binding"/>
</dbReference>
<accession>A0A1M7R945</accession>
<dbReference type="GO" id="GO:0046872">
    <property type="term" value="F:metal ion binding"/>
    <property type="evidence" value="ECO:0007669"/>
    <property type="project" value="InterPro"/>
</dbReference>
<dbReference type="Gene3D" id="1.20.120.450">
    <property type="entry name" value="dinb family like domain"/>
    <property type="match status" value="1"/>
</dbReference>
<dbReference type="InterPro" id="IPR034660">
    <property type="entry name" value="DinB/YfiT-like"/>
</dbReference>
<feature type="domain" description="Mycothiol-dependent maleylpyruvate isomerase metal-binding" evidence="1">
    <location>
        <begin position="9"/>
        <end position="95"/>
    </location>
</feature>